<dbReference type="SUPFAM" id="SSF51430">
    <property type="entry name" value="NAD(P)-linked oxidoreductase"/>
    <property type="match status" value="1"/>
</dbReference>
<dbReference type="GO" id="GO:0005737">
    <property type="term" value="C:cytoplasm"/>
    <property type="evidence" value="ECO:0007669"/>
    <property type="project" value="TreeGrafter"/>
</dbReference>
<dbReference type="EMBL" id="NCSJ02000024">
    <property type="protein sequence ID" value="RFU34188.1"/>
    <property type="molecule type" value="Genomic_DNA"/>
</dbReference>
<dbReference type="AlphaFoldDB" id="A0A3E2HLB4"/>
<dbReference type="GO" id="GO:0016491">
    <property type="term" value="F:oxidoreductase activity"/>
    <property type="evidence" value="ECO:0007669"/>
    <property type="project" value="UniProtKB-KW"/>
</dbReference>
<reference evidence="3 4" key="1">
    <citation type="submission" date="2018-05" db="EMBL/GenBank/DDBJ databases">
        <title>Draft genome sequence of Scytalidium lignicola DSM 105466, a ubiquitous saprotrophic fungus.</title>
        <authorList>
            <person name="Buettner E."/>
            <person name="Gebauer A.M."/>
            <person name="Hofrichter M."/>
            <person name="Liers C."/>
            <person name="Kellner H."/>
        </authorList>
    </citation>
    <scope>NUCLEOTIDE SEQUENCE [LARGE SCALE GENOMIC DNA]</scope>
    <source>
        <strain evidence="3 4">DSM 105466</strain>
    </source>
</reference>
<keyword evidence="1" id="KW-0560">Oxidoreductase</keyword>
<dbReference type="OrthoDB" id="37537at2759"/>
<feature type="domain" description="NADP-dependent oxidoreductase" evidence="2">
    <location>
        <begin position="18"/>
        <end position="313"/>
    </location>
</feature>
<dbReference type="InterPro" id="IPR036812">
    <property type="entry name" value="NAD(P)_OxRdtase_dom_sf"/>
</dbReference>
<proteinExistence type="predicted"/>
<dbReference type="InterPro" id="IPR023210">
    <property type="entry name" value="NADP_OxRdtase_dom"/>
</dbReference>
<dbReference type="Proteomes" id="UP000258309">
    <property type="component" value="Unassembled WGS sequence"/>
</dbReference>
<evidence type="ECO:0000313" key="3">
    <source>
        <dbReference type="EMBL" id="RFU34188.1"/>
    </source>
</evidence>
<dbReference type="STRING" id="5539.A0A3E2HLB4"/>
<feature type="non-terminal residue" evidence="3">
    <location>
        <position position="1"/>
    </location>
</feature>
<dbReference type="Gene3D" id="3.20.20.100">
    <property type="entry name" value="NADP-dependent oxidoreductase domain"/>
    <property type="match status" value="1"/>
</dbReference>
<organism evidence="3 4">
    <name type="scientific">Scytalidium lignicola</name>
    <name type="common">Hyphomycete</name>
    <dbReference type="NCBI Taxonomy" id="5539"/>
    <lineage>
        <taxon>Eukaryota</taxon>
        <taxon>Fungi</taxon>
        <taxon>Dikarya</taxon>
        <taxon>Ascomycota</taxon>
        <taxon>Pezizomycotina</taxon>
        <taxon>Leotiomycetes</taxon>
        <taxon>Leotiomycetes incertae sedis</taxon>
        <taxon>Scytalidium</taxon>
    </lineage>
</organism>
<dbReference type="PANTHER" id="PTHR43625:SF40">
    <property type="entry name" value="ALDO-KETO REDUCTASE YAKC [NADP(+)]"/>
    <property type="match status" value="1"/>
</dbReference>
<dbReference type="InterPro" id="IPR050791">
    <property type="entry name" value="Aldo-Keto_reductase"/>
</dbReference>
<dbReference type="PANTHER" id="PTHR43625">
    <property type="entry name" value="AFLATOXIN B1 ALDEHYDE REDUCTASE"/>
    <property type="match status" value="1"/>
</dbReference>
<accession>A0A3E2HLB4</accession>
<keyword evidence="4" id="KW-1185">Reference proteome</keyword>
<dbReference type="Pfam" id="PF00248">
    <property type="entry name" value="Aldo_ket_red"/>
    <property type="match status" value="1"/>
</dbReference>
<sequence>MPLSLRALGRDGPQVSAIGLGFGSLGGFYGPAGALDEKVAVLEHAHATGLHFWDMADIYNDSEDVVGEWVKQYGKRNDVFLATKFGLQPQPGGMHTFRSDPEYVKAACERSLKRLGVDTIDLYYCHRVDGVTPIEKTIEAMVELKNQGKIRYLGLSEVSASTLRRAHAVHPIAALQMEYNLLTLDIESSTSEILKTCRELGVTIVAFCPIGRGVLTGQFQSHADIPEGDLRRKLPKYSEENFPKILELVQALKDVANIHGSTQAQVALAWLLAQGPDIIPIPGTKSTAKMDENAASALLQLSDQEVQEIRTLAERMEIEGTRYSAARMATLFVDTPPLSGSEK</sequence>
<dbReference type="OMA" id="FIPWAPL"/>
<evidence type="ECO:0000256" key="1">
    <source>
        <dbReference type="ARBA" id="ARBA00023002"/>
    </source>
</evidence>
<evidence type="ECO:0000259" key="2">
    <source>
        <dbReference type="Pfam" id="PF00248"/>
    </source>
</evidence>
<protein>
    <recommendedName>
        <fullName evidence="2">NADP-dependent oxidoreductase domain-containing protein</fullName>
    </recommendedName>
</protein>
<name>A0A3E2HLB4_SCYLI</name>
<dbReference type="PRINTS" id="PR00069">
    <property type="entry name" value="ALDKETRDTASE"/>
</dbReference>
<feature type="non-terminal residue" evidence="3">
    <location>
        <position position="343"/>
    </location>
</feature>
<evidence type="ECO:0000313" key="4">
    <source>
        <dbReference type="Proteomes" id="UP000258309"/>
    </source>
</evidence>
<comment type="caution">
    <text evidence="3">The sequence shown here is derived from an EMBL/GenBank/DDBJ whole genome shotgun (WGS) entry which is preliminary data.</text>
</comment>
<gene>
    <name evidence="3" type="ORF">B7463_g2174</name>
</gene>
<dbReference type="InterPro" id="IPR020471">
    <property type="entry name" value="AKR"/>
</dbReference>